<evidence type="ECO:0000313" key="2">
    <source>
        <dbReference type="EMBL" id="KAG1894843.1"/>
    </source>
</evidence>
<dbReference type="EMBL" id="JABBWK010000074">
    <property type="protein sequence ID" value="KAG1894843.1"/>
    <property type="molecule type" value="Genomic_DNA"/>
</dbReference>
<reference evidence="2" key="1">
    <citation type="journal article" date="2020" name="New Phytol.">
        <title>Comparative genomics reveals dynamic genome evolution in host specialist ectomycorrhizal fungi.</title>
        <authorList>
            <person name="Lofgren L.A."/>
            <person name="Nguyen N.H."/>
            <person name="Vilgalys R."/>
            <person name="Ruytinx J."/>
            <person name="Liao H.L."/>
            <person name="Branco S."/>
            <person name="Kuo A."/>
            <person name="LaButti K."/>
            <person name="Lipzen A."/>
            <person name="Andreopoulos W."/>
            <person name="Pangilinan J."/>
            <person name="Riley R."/>
            <person name="Hundley H."/>
            <person name="Na H."/>
            <person name="Barry K."/>
            <person name="Grigoriev I.V."/>
            <person name="Stajich J.E."/>
            <person name="Kennedy P.G."/>
        </authorList>
    </citation>
    <scope>NUCLEOTIDE SEQUENCE</scope>
    <source>
        <strain evidence="2">FC203</strain>
    </source>
</reference>
<feature type="chain" id="PRO_5042129776" description="Secreted protein" evidence="1">
    <location>
        <begin position="29"/>
        <end position="100"/>
    </location>
</feature>
<keyword evidence="1" id="KW-0732">Signal</keyword>
<name>A0AAD4DY92_9AGAM</name>
<protein>
    <recommendedName>
        <fullName evidence="4">Secreted protein</fullName>
    </recommendedName>
</protein>
<dbReference type="GeneID" id="64667173"/>
<sequence>MTLPSVPLPGNVPFSVLHIALLLQLVLLHLPNSPSLPSAIKPESTIPLSTLLSARSDSHRHTSHPLFLSGPITHDIPRICLACRHSPVGVDKHSGSSSVG</sequence>
<evidence type="ECO:0008006" key="4">
    <source>
        <dbReference type="Google" id="ProtNLM"/>
    </source>
</evidence>
<proteinExistence type="predicted"/>
<evidence type="ECO:0000256" key="1">
    <source>
        <dbReference type="SAM" id="SignalP"/>
    </source>
</evidence>
<accession>A0AAD4DY92</accession>
<dbReference type="AlphaFoldDB" id="A0AAD4DY92"/>
<comment type="caution">
    <text evidence="2">The sequence shown here is derived from an EMBL/GenBank/DDBJ whole genome shotgun (WGS) entry which is preliminary data.</text>
</comment>
<gene>
    <name evidence="2" type="ORF">F5891DRAFT_703429</name>
</gene>
<dbReference type="RefSeq" id="XP_041220419.1">
    <property type="nucleotide sequence ID" value="XM_041372875.1"/>
</dbReference>
<organism evidence="2 3">
    <name type="scientific">Suillus fuscotomentosus</name>
    <dbReference type="NCBI Taxonomy" id="1912939"/>
    <lineage>
        <taxon>Eukaryota</taxon>
        <taxon>Fungi</taxon>
        <taxon>Dikarya</taxon>
        <taxon>Basidiomycota</taxon>
        <taxon>Agaricomycotina</taxon>
        <taxon>Agaricomycetes</taxon>
        <taxon>Agaricomycetidae</taxon>
        <taxon>Boletales</taxon>
        <taxon>Suillineae</taxon>
        <taxon>Suillaceae</taxon>
        <taxon>Suillus</taxon>
    </lineage>
</organism>
<evidence type="ECO:0000313" key="3">
    <source>
        <dbReference type="Proteomes" id="UP001195769"/>
    </source>
</evidence>
<dbReference type="Proteomes" id="UP001195769">
    <property type="component" value="Unassembled WGS sequence"/>
</dbReference>
<keyword evidence="3" id="KW-1185">Reference proteome</keyword>
<feature type="signal peptide" evidence="1">
    <location>
        <begin position="1"/>
        <end position="28"/>
    </location>
</feature>